<gene>
    <name evidence="1" type="ORF">AAA799N04_01596</name>
</gene>
<organism evidence="1 2">
    <name type="scientific">Marine Group I thaumarchaeote SCGC AAA799-N04</name>
    <dbReference type="NCBI Taxonomy" id="1502293"/>
    <lineage>
        <taxon>Archaea</taxon>
        <taxon>Nitrososphaerota</taxon>
        <taxon>Marine Group I</taxon>
    </lineage>
</organism>
<comment type="caution">
    <text evidence="1">The sequence shown here is derived from an EMBL/GenBank/DDBJ whole genome shotgun (WGS) entry which is preliminary data.</text>
</comment>
<reference evidence="1 2" key="1">
    <citation type="submission" date="2014-06" db="EMBL/GenBank/DDBJ databases">
        <authorList>
            <person name="Ngugi D.K."/>
            <person name="Blom J."/>
            <person name="Alam I."/>
            <person name="Rashid M."/>
            <person name="Ba Alawi W."/>
            <person name="Zhang G."/>
            <person name="Hikmawan T."/>
            <person name="Guan Y."/>
            <person name="Antunes A."/>
            <person name="Siam R."/>
            <person name="ElDorry H."/>
            <person name="Bajic V."/>
            <person name="Stingl U."/>
        </authorList>
    </citation>
    <scope>NUCLEOTIDE SEQUENCE [LARGE SCALE GENOMIC DNA]</scope>
    <source>
        <strain evidence="1">SCGC AAA799-N04</strain>
    </source>
</reference>
<protein>
    <recommendedName>
        <fullName evidence="3">YcfA-like protein</fullName>
    </recommendedName>
</protein>
<sequence length="74" mass="8951">MKIKDYPELSWKQIQQVLENKGYVEIQMNEKCYIHLQKDKKNVRIIKVEKVPRLFLQHIINETRIPIEAFVNAK</sequence>
<name>A0A081RLA9_9ARCH</name>
<dbReference type="EMBL" id="JOKN01000041">
    <property type="protein sequence ID" value="KEQ55982.1"/>
    <property type="molecule type" value="Genomic_DNA"/>
</dbReference>
<accession>A0A081RLA9</accession>
<dbReference type="AlphaFoldDB" id="A0A081RLA9"/>
<dbReference type="Proteomes" id="UP000028059">
    <property type="component" value="Unassembled WGS sequence"/>
</dbReference>
<evidence type="ECO:0000313" key="2">
    <source>
        <dbReference type="Proteomes" id="UP000028059"/>
    </source>
</evidence>
<evidence type="ECO:0008006" key="3">
    <source>
        <dbReference type="Google" id="ProtNLM"/>
    </source>
</evidence>
<keyword evidence="2" id="KW-1185">Reference proteome</keyword>
<evidence type="ECO:0000313" key="1">
    <source>
        <dbReference type="EMBL" id="KEQ55982.1"/>
    </source>
</evidence>
<proteinExistence type="predicted"/>